<gene>
    <name evidence="1" type="ORF">A5630_25405</name>
</gene>
<accession>A0A1A3GY44</accession>
<evidence type="ECO:0000313" key="1">
    <source>
        <dbReference type="EMBL" id="OBJ40291.1"/>
    </source>
</evidence>
<dbReference type="Proteomes" id="UP000093898">
    <property type="component" value="Unassembled WGS sequence"/>
</dbReference>
<dbReference type="EMBL" id="LZLC01000160">
    <property type="protein sequence ID" value="OBJ40291.1"/>
    <property type="molecule type" value="Genomic_DNA"/>
</dbReference>
<proteinExistence type="predicted"/>
<comment type="caution">
    <text evidence="1">The sequence shown here is derived from an EMBL/GenBank/DDBJ whole genome shotgun (WGS) entry which is preliminary data.</text>
</comment>
<name>A0A1A3GY44_MYCMU</name>
<reference evidence="2" key="1">
    <citation type="submission" date="2016-06" db="EMBL/GenBank/DDBJ databases">
        <authorList>
            <person name="Sutton G."/>
            <person name="Brinkac L."/>
            <person name="Sanka R."/>
            <person name="Adams M."/>
            <person name="Lau E."/>
            <person name="Garcia-Basteiro A."/>
            <person name="Lopez-Varela E."/>
            <person name="Palencia S."/>
        </authorList>
    </citation>
    <scope>NUCLEOTIDE SEQUENCE [LARGE SCALE GENOMIC DNA]</scope>
    <source>
        <strain evidence="2">1127319.6</strain>
    </source>
</reference>
<dbReference type="RefSeq" id="WP_064982472.1">
    <property type="nucleotide sequence ID" value="NZ_LZLC01000160.1"/>
</dbReference>
<dbReference type="AlphaFoldDB" id="A0A1A3GY44"/>
<evidence type="ECO:0000313" key="2">
    <source>
        <dbReference type="Proteomes" id="UP000093898"/>
    </source>
</evidence>
<organism evidence="1 2">
    <name type="scientific">Mycolicibacterium mucogenicum</name>
    <name type="common">Mycobacterium mucogenicum</name>
    <dbReference type="NCBI Taxonomy" id="56689"/>
    <lineage>
        <taxon>Bacteria</taxon>
        <taxon>Bacillati</taxon>
        <taxon>Actinomycetota</taxon>
        <taxon>Actinomycetes</taxon>
        <taxon>Mycobacteriales</taxon>
        <taxon>Mycobacteriaceae</taxon>
        <taxon>Mycolicibacterium</taxon>
    </lineage>
</organism>
<protein>
    <submittedName>
        <fullName evidence="1">Uncharacterized protein</fullName>
    </submittedName>
</protein>
<sequence length="59" mass="6713">MRFTTSVEVSKPEDVVEEALEETVEWCDRHGAPFDHVEAKHAVMRNLADAGFVIVHRGY</sequence>